<evidence type="ECO:0000313" key="9">
    <source>
        <dbReference type="RefSeq" id="XP_021866908.2"/>
    </source>
</evidence>
<organism evidence="8 9">
    <name type="scientific">Spinacia oleracea</name>
    <name type="common">Spinach</name>
    <dbReference type="NCBI Taxonomy" id="3562"/>
    <lineage>
        <taxon>Eukaryota</taxon>
        <taxon>Viridiplantae</taxon>
        <taxon>Streptophyta</taxon>
        <taxon>Embryophyta</taxon>
        <taxon>Tracheophyta</taxon>
        <taxon>Spermatophyta</taxon>
        <taxon>Magnoliopsida</taxon>
        <taxon>eudicotyledons</taxon>
        <taxon>Gunneridae</taxon>
        <taxon>Pentapetalae</taxon>
        <taxon>Caryophyllales</taxon>
        <taxon>Chenopodiaceae</taxon>
        <taxon>Chenopodioideae</taxon>
        <taxon>Anserineae</taxon>
        <taxon>Spinacia</taxon>
    </lineage>
</organism>
<dbReference type="GO" id="GO:0003700">
    <property type="term" value="F:DNA-binding transcription factor activity"/>
    <property type="evidence" value="ECO:0000318"/>
    <property type="project" value="GO_Central"/>
</dbReference>
<keyword evidence="5" id="KW-0539">Nucleus</keyword>
<keyword evidence="4" id="KW-0804">Transcription</keyword>
<dbReference type="PROSITE" id="PS50811">
    <property type="entry name" value="WRKY"/>
    <property type="match status" value="1"/>
</dbReference>
<dbReference type="InterPro" id="IPR036576">
    <property type="entry name" value="WRKY_dom_sf"/>
</dbReference>
<keyword evidence="8" id="KW-1185">Reference proteome</keyword>
<feature type="region of interest" description="Disordered" evidence="6">
    <location>
        <begin position="189"/>
        <end position="230"/>
    </location>
</feature>
<dbReference type="KEGG" id="soe:110805596"/>
<dbReference type="GO" id="GO:0005634">
    <property type="term" value="C:nucleus"/>
    <property type="evidence" value="ECO:0000318"/>
    <property type="project" value="GO_Central"/>
</dbReference>
<reference evidence="9" key="2">
    <citation type="submission" date="2025-08" db="UniProtKB">
        <authorList>
            <consortium name="RefSeq"/>
        </authorList>
    </citation>
    <scope>IDENTIFICATION</scope>
    <source>
        <tissue evidence="9">Leaf</tissue>
    </source>
</reference>
<evidence type="ECO:0000256" key="1">
    <source>
        <dbReference type="ARBA" id="ARBA00004123"/>
    </source>
</evidence>
<keyword evidence="3" id="KW-0238">DNA-binding</keyword>
<evidence type="ECO:0000256" key="4">
    <source>
        <dbReference type="ARBA" id="ARBA00023163"/>
    </source>
</evidence>
<comment type="subcellular location">
    <subcellularLocation>
        <location evidence="1">Nucleus</location>
    </subcellularLocation>
</comment>
<dbReference type="PANTHER" id="PTHR31221">
    <property type="entry name" value="WRKY TRANSCRIPTION FACTOR PROTEIN 1-RELATED"/>
    <property type="match status" value="1"/>
</dbReference>
<feature type="domain" description="WRKY" evidence="7">
    <location>
        <begin position="251"/>
        <end position="316"/>
    </location>
</feature>
<dbReference type="RefSeq" id="XP_021866908.2">
    <property type="nucleotide sequence ID" value="XM_022011216.2"/>
</dbReference>
<protein>
    <submittedName>
        <fullName evidence="9">WRKY transcription factor 71</fullName>
    </submittedName>
</protein>
<reference evidence="8" key="1">
    <citation type="journal article" date="2021" name="Nat. Commun.">
        <title>Genomic analyses provide insights into spinach domestication and the genetic basis of agronomic traits.</title>
        <authorList>
            <person name="Cai X."/>
            <person name="Sun X."/>
            <person name="Xu C."/>
            <person name="Sun H."/>
            <person name="Wang X."/>
            <person name="Ge C."/>
            <person name="Zhang Z."/>
            <person name="Wang Q."/>
            <person name="Fei Z."/>
            <person name="Jiao C."/>
            <person name="Wang Q."/>
        </authorList>
    </citation>
    <scope>NUCLEOTIDE SEQUENCE [LARGE SCALE GENOMIC DNA]</scope>
    <source>
        <strain evidence="8">cv. Varoflay</strain>
    </source>
</reference>
<dbReference type="Gene3D" id="2.20.25.80">
    <property type="entry name" value="WRKY domain"/>
    <property type="match status" value="1"/>
</dbReference>
<proteinExistence type="predicted"/>
<dbReference type="InterPro" id="IPR003657">
    <property type="entry name" value="WRKY_dom"/>
</dbReference>
<evidence type="ECO:0000256" key="5">
    <source>
        <dbReference type="ARBA" id="ARBA00023242"/>
    </source>
</evidence>
<dbReference type="PANTHER" id="PTHR31221:SF111">
    <property type="entry name" value="WRKY TRANSCRIPTION FACTOR 43-RELATED"/>
    <property type="match status" value="1"/>
</dbReference>
<dbReference type="SMART" id="SM00774">
    <property type="entry name" value="WRKY"/>
    <property type="match status" value="1"/>
</dbReference>
<dbReference type="Pfam" id="PF03106">
    <property type="entry name" value="WRKY"/>
    <property type="match status" value="1"/>
</dbReference>
<dbReference type="Proteomes" id="UP000813463">
    <property type="component" value="Chromosome 6"/>
</dbReference>
<feature type="compositionally biased region" description="Low complexity" evidence="6">
    <location>
        <begin position="189"/>
        <end position="209"/>
    </location>
</feature>
<evidence type="ECO:0000256" key="6">
    <source>
        <dbReference type="SAM" id="MobiDB-lite"/>
    </source>
</evidence>
<name>A0A9R0JF43_SPIOL</name>
<gene>
    <name evidence="9" type="primary">LOC110805596</name>
</gene>
<accession>A0A9R0JF43</accession>
<evidence type="ECO:0000256" key="3">
    <source>
        <dbReference type="ARBA" id="ARBA00023125"/>
    </source>
</evidence>
<keyword evidence="2" id="KW-0805">Transcription regulation</keyword>
<evidence type="ECO:0000256" key="2">
    <source>
        <dbReference type="ARBA" id="ARBA00023015"/>
    </source>
</evidence>
<dbReference type="GO" id="GO:0000976">
    <property type="term" value="F:transcription cis-regulatory region binding"/>
    <property type="evidence" value="ECO:0000318"/>
    <property type="project" value="GO_Central"/>
</dbReference>
<evidence type="ECO:0000313" key="8">
    <source>
        <dbReference type="Proteomes" id="UP000813463"/>
    </source>
</evidence>
<dbReference type="AlphaFoldDB" id="A0A9R0JF43"/>
<dbReference type="GO" id="GO:0006355">
    <property type="term" value="P:regulation of DNA-templated transcription"/>
    <property type="evidence" value="ECO:0000318"/>
    <property type="project" value="GO_Central"/>
</dbReference>
<dbReference type="InterPro" id="IPR044810">
    <property type="entry name" value="WRKY_plant"/>
</dbReference>
<dbReference type="SUPFAM" id="SSF118290">
    <property type="entry name" value="WRKY DNA-binding domain"/>
    <property type="match status" value="1"/>
</dbReference>
<sequence>MRLRSSYLPLSTFLQIPFNYLHLPLVNINTIPNKQENILILSNPHFTQTFNFLQMEATGITSSSLLPQDFTQQPSTLIPNYNTHDDHQIMHIFDTANNVINNHQFIQNTFPSTPTSLFTNNNDLNNNIISNNNVSSSLNHLLYSPLSIPNCSQYHQTPQPPILDNIDWVNLFSSSSGDHQQQALEPISAAPSVGSSTSSAPANNNNNNNNDDDNSNGHTGTSSKARSIACSSTSSMKKKVVTPRFSFQTKSAEDVLDDGYKWRKYGQKSVKNSTHPRSYYRCTYHTCNVKKQIQRHSRDKSIVITTYEGIHNHPSEKLMETLSPLLKQLQFLSRF</sequence>
<dbReference type="GeneID" id="110805596"/>
<evidence type="ECO:0000259" key="7">
    <source>
        <dbReference type="PROSITE" id="PS50811"/>
    </source>
</evidence>